<name>A0A365XYT3_9BACT</name>
<dbReference type="InterPro" id="IPR039298">
    <property type="entry name" value="ACOT13"/>
</dbReference>
<dbReference type="Pfam" id="PF03061">
    <property type="entry name" value="4HBT"/>
    <property type="match status" value="1"/>
</dbReference>
<dbReference type="EMBL" id="QFFJ01000001">
    <property type="protein sequence ID" value="RBL91228.1"/>
    <property type="molecule type" value="Genomic_DNA"/>
</dbReference>
<keyword evidence="2" id="KW-0378">Hydrolase</keyword>
<evidence type="ECO:0000256" key="1">
    <source>
        <dbReference type="ARBA" id="ARBA00008324"/>
    </source>
</evidence>
<dbReference type="NCBIfam" id="TIGR00369">
    <property type="entry name" value="unchar_dom_1"/>
    <property type="match status" value="1"/>
</dbReference>
<dbReference type="SUPFAM" id="SSF54637">
    <property type="entry name" value="Thioesterase/thiol ester dehydrase-isomerase"/>
    <property type="match status" value="1"/>
</dbReference>
<evidence type="ECO:0000313" key="5">
    <source>
        <dbReference type="Proteomes" id="UP000253410"/>
    </source>
</evidence>
<proteinExistence type="inferred from homology"/>
<dbReference type="CDD" id="cd03443">
    <property type="entry name" value="PaaI_thioesterase"/>
    <property type="match status" value="1"/>
</dbReference>
<dbReference type="Gene3D" id="3.10.129.10">
    <property type="entry name" value="Hotdog Thioesterase"/>
    <property type="match status" value="1"/>
</dbReference>
<gene>
    <name evidence="4" type="ORF">DF182_00975</name>
</gene>
<dbReference type="InterPro" id="IPR006683">
    <property type="entry name" value="Thioestr_dom"/>
</dbReference>
<evidence type="ECO:0000259" key="3">
    <source>
        <dbReference type="Pfam" id="PF03061"/>
    </source>
</evidence>
<dbReference type="InterPro" id="IPR003736">
    <property type="entry name" value="PAAI_dom"/>
</dbReference>
<accession>A0A365XYT3</accession>
<dbReference type="Proteomes" id="UP000253410">
    <property type="component" value="Unassembled WGS sequence"/>
</dbReference>
<dbReference type="GO" id="GO:0047617">
    <property type="term" value="F:fatty acyl-CoA hydrolase activity"/>
    <property type="evidence" value="ECO:0007669"/>
    <property type="project" value="InterPro"/>
</dbReference>
<reference evidence="4 5" key="1">
    <citation type="submission" date="2018-05" db="EMBL/GenBank/DDBJ databases">
        <title>Chitinophaga sp. K3CV102501T nov., isolated from isolated from a monsoon evergreen broad-leaved forest soil.</title>
        <authorList>
            <person name="Lv Y."/>
        </authorList>
    </citation>
    <scope>NUCLEOTIDE SEQUENCE [LARGE SCALE GENOMIC DNA]</scope>
    <source>
        <strain evidence="4 5">GDMCC 1.1325</strain>
    </source>
</reference>
<evidence type="ECO:0000313" key="4">
    <source>
        <dbReference type="EMBL" id="RBL91228.1"/>
    </source>
</evidence>
<comment type="similarity">
    <text evidence="1">Belongs to the thioesterase PaaI family.</text>
</comment>
<dbReference type="PANTHER" id="PTHR21660">
    <property type="entry name" value="THIOESTERASE SUPERFAMILY MEMBER-RELATED"/>
    <property type="match status" value="1"/>
</dbReference>
<organism evidence="4 5">
    <name type="scientific">Chitinophaga flava</name>
    <dbReference type="NCBI Taxonomy" id="2259036"/>
    <lineage>
        <taxon>Bacteria</taxon>
        <taxon>Pseudomonadati</taxon>
        <taxon>Bacteroidota</taxon>
        <taxon>Chitinophagia</taxon>
        <taxon>Chitinophagales</taxon>
        <taxon>Chitinophagaceae</taxon>
        <taxon>Chitinophaga</taxon>
    </lineage>
</organism>
<dbReference type="PANTHER" id="PTHR21660:SF1">
    <property type="entry name" value="ACYL-COENZYME A THIOESTERASE 13"/>
    <property type="match status" value="1"/>
</dbReference>
<keyword evidence="5" id="KW-1185">Reference proteome</keyword>
<dbReference type="AlphaFoldDB" id="A0A365XYT3"/>
<sequence>MHTIEPLKPEIEQRVRDSFGRQKMMALYGASITGIGKGFFEISMPPSDILLRPSGIFHGSAIAGVTDVVAGYSAATVPVEDPYFVTVEFKINFLNQAQGDLLVGQGKVVKAGATLTIVQTDVYTRTGDRETHVATALVTMMRINKR</sequence>
<dbReference type="InterPro" id="IPR029069">
    <property type="entry name" value="HotDog_dom_sf"/>
</dbReference>
<comment type="caution">
    <text evidence="4">The sequence shown here is derived from an EMBL/GenBank/DDBJ whole genome shotgun (WGS) entry which is preliminary data.</text>
</comment>
<feature type="domain" description="Thioesterase" evidence="3">
    <location>
        <begin position="55"/>
        <end position="128"/>
    </location>
</feature>
<dbReference type="OrthoDB" id="9806185at2"/>
<protein>
    <recommendedName>
        <fullName evidence="3">Thioesterase domain-containing protein</fullName>
    </recommendedName>
</protein>
<dbReference type="RefSeq" id="WP_113613826.1">
    <property type="nucleotide sequence ID" value="NZ_QFFJ01000001.1"/>
</dbReference>
<evidence type="ECO:0000256" key="2">
    <source>
        <dbReference type="ARBA" id="ARBA00022801"/>
    </source>
</evidence>